<comment type="caution">
    <text evidence="1">The sequence shown here is derived from an EMBL/GenBank/DDBJ whole genome shotgun (WGS) entry which is preliminary data.</text>
</comment>
<sequence>MEAWIEERLAEWKRMRDEGGEAEMESSWDRMKGGGRRDEKVMERVWRISVEGSVRVTGVSTVLGNV</sequence>
<proteinExistence type="predicted"/>
<keyword evidence="2" id="KW-1185">Reference proteome</keyword>
<evidence type="ECO:0000313" key="1">
    <source>
        <dbReference type="EMBL" id="KAK4296280.1"/>
    </source>
</evidence>
<dbReference type="Proteomes" id="UP001292094">
    <property type="component" value="Unassembled WGS sequence"/>
</dbReference>
<protein>
    <submittedName>
        <fullName evidence="1">Uncharacterized protein</fullName>
    </submittedName>
</protein>
<name>A0AAE1NU48_9EUCA</name>
<evidence type="ECO:0000313" key="2">
    <source>
        <dbReference type="Proteomes" id="UP001292094"/>
    </source>
</evidence>
<reference evidence="1" key="1">
    <citation type="submission" date="2023-11" db="EMBL/GenBank/DDBJ databases">
        <title>Genome assemblies of two species of porcelain crab, Petrolisthes cinctipes and Petrolisthes manimaculis (Anomura: Porcellanidae).</title>
        <authorList>
            <person name="Angst P."/>
        </authorList>
    </citation>
    <scope>NUCLEOTIDE SEQUENCE</scope>
    <source>
        <strain evidence="1">PB745_02</strain>
        <tissue evidence="1">Gill</tissue>
    </source>
</reference>
<dbReference type="AlphaFoldDB" id="A0AAE1NU48"/>
<accession>A0AAE1NU48</accession>
<gene>
    <name evidence="1" type="ORF">Pmani_031205</name>
</gene>
<dbReference type="EMBL" id="JAWZYT010003895">
    <property type="protein sequence ID" value="KAK4296280.1"/>
    <property type="molecule type" value="Genomic_DNA"/>
</dbReference>
<organism evidence="1 2">
    <name type="scientific">Petrolisthes manimaculis</name>
    <dbReference type="NCBI Taxonomy" id="1843537"/>
    <lineage>
        <taxon>Eukaryota</taxon>
        <taxon>Metazoa</taxon>
        <taxon>Ecdysozoa</taxon>
        <taxon>Arthropoda</taxon>
        <taxon>Crustacea</taxon>
        <taxon>Multicrustacea</taxon>
        <taxon>Malacostraca</taxon>
        <taxon>Eumalacostraca</taxon>
        <taxon>Eucarida</taxon>
        <taxon>Decapoda</taxon>
        <taxon>Pleocyemata</taxon>
        <taxon>Anomura</taxon>
        <taxon>Galatheoidea</taxon>
        <taxon>Porcellanidae</taxon>
        <taxon>Petrolisthes</taxon>
    </lineage>
</organism>